<dbReference type="InterPro" id="IPR025924">
    <property type="entry name" value="YHYH_dom"/>
</dbReference>
<evidence type="ECO:0000313" key="3">
    <source>
        <dbReference type="Proteomes" id="UP000196027"/>
    </source>
</evidence>
<accession>A0A1Y0IBW7</accession>
<evidence type="ECO:0000313" key="2">
    <source>
        <dbReference type="EMBL" id="ARU58018.1"/>
    </source>
</evidence>
<dbReference type="AlphaFoldDB" id="A0A1Y0IBW7"/>
<dbReference type="Pfam" id="PF01161">
    <property type="entry name" value="PBP"/>
    <property type="match status" value="1"/>
</dbReference>
<proteinExistence type="predicted"/>
<name>A0A1Y0IBW7_9GAMM</name>
<reference evidence="2 3" key="1">
    <citation type="submission" date="2017-05" db="EMBL/GenBank/DDBJ databases">
        <title>Genomic insights into alkan degradation activity of Oleiphilus messinensis.</title>
        <authorList>
            <person name="Kozyavkin S.A."/>
            <person name="Slesarev A.I."/>
            <person name="Golyshin P.N."/>
            <person name="Korzhenkov A."/>
            <person name="Golyshina O.N."/>
            <person name="Toshchakov S.V."/>
        </authorList>
    </citation>
    <scope>NUCLEOTIDE SEQUENCE [LARGE SCALE GENOMIC DNA]</scope>
    <source>
        <strain evidence="2 3">ME102</strain>
    </source>
</reference>
<dbReference type="InterPro" id="IPR036610">
    <property type="entry name" value="PEBP-like_sf"/>
</dbReference>
<dbReference type="SUPFAM" id="SSF49777">
    <property type="entry name" value="PEBP-like"/>
    <property type="match status" value="1"/>
</dbReference>
<keyword evidence="3" id="KW-1185">Reference proteome</keyword>
<dbReference type="InterPro" id="IPR008914">
    <property type="entry name" value="PEBP"/>
</dbReference>
<dbReference type="KEGG" id="ome:OLMES_3999"/>
<feature type="domain" description="YHYH" evidence="1">
    <location>
        <begin position="389"/>
        <end position="495"/>
    </location>
</feature>
<sequence length="670" mass="70734">MGTFCGSAANAASAVGDYVFLDANETYDVDTETTVLGNSGNETLRVIGTGSVKVDANVERIEFSDSLSAYQFAVQGTQVTISGANITVTILGLNTPIKLAFMDGSVGLNLTGLGFADMGGAPLTSSSAAISTALDTTDPSTISDIGGGTGETGSLTLSSDALKDKLILPLSATCDGAGGGTSIPLSWVDQLDGTLSYAVTMHHFPNVLDEGDWSKAKSYWILFDIPASVSELADGQTQIGTFGLNTVNDQQAYSAPCSQGVGDQEYVITLYSLSAAPGQLGLSGATTDLQAIADAVAGVTLDKTELTVVRSRYNPTADDHVPTSVATDCDGKKAAFDNYSDRVSLTCDSTTMTVTSTTSLPERAALDADKPTVGITAWIGRVPLPTETTWSLPLSPAYNSGPESNILIHYPIGITVDGVPMLHYAKESVQNEVAQLGEDYSDRDTALLGEIDQCGGHAGNGEDYHYHAAPVCMMDTHDPSQPLAYMFDGIPLYFGTGGGQLIGNGVSFGGGRYDDLNYLPSAVKADPSLLDDCNAYDLHGDGSALVYYTTAEAPYTIACFRADADQEGSAFTFPQWDMGDRDISWSGSDVVITDYYDTTFDNATWSVMEMTPGESNNKIAAGNTALILYRQLQSGETGFISGQDCWSFRYRVDKNQSDGSGDIEETKCRK</sequence>
<organism evidence="2 3">
    <name type="scientific">Oleiphilus messinensis</name>
    <dbReference type="NCBI Taxonomy" id="141451"/>
    <lineage>
        <taxon>Bacteria</taxon>
        <taxon>Pseudomonadati</taxon>
        <taxon>Pseudomonadota</taxon>
        <taxon>Gammaproteobacteria</taxon>
        <taxon>Oceanospirillales</taxon>
        <taxon>Oleiphilaceae</taxon>
        <taxon>Oleiphilus</taxon>
    </lineage>
</organism>
<gene>
    <name evidence="2" type="ORF">OLMES_3999</name>
</gene>
<dbReference type="EMBL" id="CP021425">
    <property type="protein sequence ID" value="ARU58018.1"/>
    <property type="molecule type" value="Genomic_DNA"/>
</dbReference>
<dbReference type="Proteomes" id="UP000196027">
    <property type="component" value="Chromosome"/>
</dbReference>
<dbReference type="Gene3D" id="3.90.280.10">
    <property type="entry name" value="PEBP-like"/>
    <property type="match status" value="1"/>
</dbReference>
<dbReference type="Pfam" id="PF14240">
    <property type="entry name" value="YHYH"/>
    <property type="match status" value="1"/>
</dbReference>
<protein>
    <submittedName>
        <fullName evidence="2">PEBP family protein</fullName>
    </submittedName>
</protein>
<evidence type="ECO:0000259" key="1">
    <source>
        <dbReference type="Pfam" id="PF14240"/>
    </source>
</evidence>